<dbReference type="OrthoDB" id="409122at2759"/>
<evidence type="ECO:0000313" key="2">
    <source>
        <dbReference type="Proteomes" id="UP000027265"/>
    </source>
</evidence>
<dbReference type="STRING" id="933084.A0A067QD02"/>
<dbReference type="GO" id="GO:0004252">
    <property type="term" value="F:serine-type endopeptidase activity"/>
    <property type="evidence" value="ECO:0007669"/>
    <property type="project" value="InterPro"/>
</dbReference>
<dbReference type="GO" id="GO:0006508">
    <property type="term" value="P:proteolysis"/>
    <property type="evidence" value="ECO:0007669"/>
    <property type="project" value="InterPro"/>
</dbReference>
<dbReference type="EMBL" id="KL197709">
    <property type="protein sequence ID" value="KDQ64040.1"/>
    <property type="molecule type" value="Genomic_DNA"/>
</dbReference>
<dbReference type="Proteomes" id="UP000027265">
    <property type="component" value="Unassembled WGS sequence"/>
</dbReference>
<name>A0A067QD02_9AGAM</name>
<dbReference type="InterPro" id="IPR050819">
    <property type="entry name" value="Tripeptidyl-peptidase_I"/>
</dbReference>
<dbReference type="InParanoid" id="A0A067QD02"/>
<dbReference type="AlphaFoldDB" id="A0A067QD02"/>
<dbReference type="InterPro" id="IPR036852">
    <property type="entry name" value="Peptidase_S8/S53_dom_sf"/>
</dbReference>
<gene>
    <name evidence="1" type="ORF">JAAARDRAFT_187423</name>
</gene>
<dbReference type="HOGENOM" id="CLU_1090140_0_0_1"/>
<dbReference type="GO" id="GO:0008240">
    <property type="term" value="F:tripeptidyl-peptidase activity"/>
    <property type="evidence" value="ECO:0007669"/>
    <property type="project" value="TreeGrafter"/>
</dbReference>
<protein>
    <submittedName>
        <fullName evidence="1">Uncharacterized protein</fullName>
    </submittedName>
</protein>
<sequence length="255" mass="27816">MRFTRAHGFTSAYRMERQMNGHPYLQDQDLVIHHNATLMPTGASNLSFQLNLGVYQPFLVTLRPDLNSSTTFSFQSVDGGINPQNASLASAEGNYETQYIVRLASGVSTTFISVGPNRTDIIPYLAAMDQPTQALTARYCFDEFLLSLELPTVTSVGATTGTNPEAATTYPSGGSSNNFTMPLYQSAAVTEYLDTIGPLNAGRSNATSRPFPASLLKEQMLHSPSTELRTFGLEQVAQLQVSRALLLFERPSSSR</sequence>
<proteinExistence type="predicted"/>
<evidence type="ECO:0000313" key="1">
    <source>
        <dbReference type="EMBL" id="KDQ64040.1"/>
    </source>
</evidence>
<reference evidence="2" key="1">
    <citation type="journal article" date="2014" name="Proc. Natl. Acad. Sci. U.S.A.">
        <title>Extensive sampling of basidiomycete genomes demonstrates inadequacy of the white-rot/brown-rot paradigm for wood decay fungi.</title>
        <authorList>
            <person name="Riley R."/>
            <person name="Salamov A.A."/>
            <person name="Brown D.W."/>
            <person name="Nagy L.G."/>
            <person name="Floudas D."/>
            <person name="Held B.W."/>
            <person name="Levasseur A."/>
            <person name="Lombard V."/>
            <person name="Morin E."/>
            <person name="Otillar R."/>
            <person name="Lindquist E.A."/>
            <person name="Sun H."/>
            <person name="LaButti K.M."/>
            <person name="Schmutz J."/>
            <person name="Jabbour D."/>
            <person name="Luo H."/>
            <person name="Baker S.E."/>
            <person name="Pisabarro A.G."/>
            <person name="Walton J.D."/>
            <person name="Blanchette R.A."/>
            <person name="Henrissat B."/>
            <person name="Martin F."/>
            <person name="Cullen D."/>
            <person name="Hibbett D.S."/>
            <person name="Grigoriev I.V."/>
        </authorList>
    </citation>
    <scope>NUCLEOTIDE SEQUENCE [LARGE SCALE GENOMIC DNA]</scope>
    <source>
        <strain evidence="2">MUCL 33604</strain>
    </source>
</reference>
<organism evidence="1 2">
    <name type="scientific">Jaapia argillacea MUCL 33604</name>
    <dbReference type="NCBI Taxonomy" id="933084"/>
    <lineage>
        <taxon>Eukaryota</taxon>
        <taxon>Fungi</taxon>
        <taxon>Dikarya</taxon>
        <taxon>Basidiomycota</taxon>
        <taxon>Agaricomycotina</taxon>
        <taxon>Agaricomycetes</taxon>
        <taxon>Agaricomycetidae</taxon>
        <taxon>Jaapiales</taxon>
        <taxon>Jaapiaceae</taxon>
        <taxon>Jaapia</taxon>
    </lineage>
</organism>
<dbReference type="PANTHER" id="PTHR14218">
    <property type="entry name" value="PROTEASE S8 TRIPEPTIDYL PEPTIDASE I CLN2"/>
    <property type="match status" value="1"/>
</dbReference>
<accession>A0A067QD02</accession>
<dbReference type="PANTHER" id="PTHR14218:SF15">
    <property type="entry name" value="TRIPEPTIDYL-PEPTIDASE 1"/>
    <property type="match status" value="1"/>
</dbReference>
<keyword evidence="2" id="KW-1185">Reference proteome</keyword>
<dbReference type="Gene3D" id="3.40.50.200">
    <property type="entry name" value="Peptidase S8/S53 domain"/>
    <property type="match status" value="1"/>
</dbReference>